<accession>A0ABM1UWU0</accession>
<reference evidence="2" key="2">
    <citation type="submission" date="2025-08" db="UniProtKB">
        <authorList>
            <consortium name="RefSeq"/>
        </authorList>
    </citation>
    <scope>IDENTIFICATION</scope>
</reference>
<dbReference type="Proteomes" id="UP000694930">
    <property type="component" value="Chromosome 10"/>
</dbReference>
<reference evidence="1" key="1">
    <citation type="journal article" date="2014" name="Nat. Genet.">
        <title>The genome of the stress-tolerant wild tomato species Solanum pennellii.</title>
        <authorList>
            <person name="Bolger A."/>
            <person name="Scossa F."/>
            <person name="Bolger M.E."/>
            <person name="Lanz C."/>
            <person name="Maumus F."/>
            <person name="Tohge T."/>
            <person name="Quesneville H."/>
            <person name="Alseekh S."/>
            <person name="Sorensen I."/>
            <person name="Lichtenstein G."/>
            <person name="Fich E.A."/>
            <person name="Conte M."/>
            <person name="Keller H."/>
            <person name="Schneeberger K."/>
            <person name="Schwacke R."/>
            <person name="Ofner I."/>
            <person name="Vrebalov J."/>
            <person name="Xu Y."/>
            <person name="Osorio S."/>
            <person name="Aflitos S.A."/>
            <person name="Schijlen E."/>
            <person name="Jimenez-Gomez J.M."/>
            <person name="Ryngajllo M."/>
            <person name="Kimura S."/>
            <person name="Kumar R."/>
            <person name="Koenig D."/>
            <person name="Headland L.R."/>
            <person name="Maloof J.N."/>
            <person name="Sinha N."/>
            <person name="van Ham R.C."/>
            <person name="Lankhorst R.K."/>
            <person name="Mao L."/>
            <person name="Vogel A."/>
            <person name="Arsova B."/>
            <person name="Panstruga R."/>
            <person name="Fei Z."/>
            <person name="Rose J.K."/>
            <person name="Zamir D."/>
            <person name="Carrari F."/>
            <person name="Giovannoni J.J."/>
            <person name="Weigel D."/>
            <person name="Usadel B."/>
            <person name="Fernie A.R."/>
        </authorList>
    </citation>
    <scope>NUCLEOTIDE SEQUENCE [LARGE SCALE GENOMIC DNA]</scope>
    <source>
        <strain evidence="1">cv. LA0716</strain>
    </source>
</reference>
<organism evidence="1 2">
    <name type="scientific">Solanum pennellii</name>
    <name type="common">Tomato</name>
    <name type="synonym">Lycopersicon pennellii</name>
    <dbReference type="NCBI Taxonomy" id="28526"/>
    <lineage>
        <taxon>Eukaryota</taxon>
        <taxon>Viridiplantae</taxon>
        <taxon>Streptophyta</taxon>
        <taxon>Embryophyta</taxon>
        <taxon>Tracheophyta</taxon>
        <taxon>Spermatophyta</taxon>
        <taxon>Magnoliopsida</taxon>
        <taxon>eudicotyledons</taxon>
        <taxon>Gunneridae</taxon>
        <taxon>Pentapetalae</taxon>
        <taxon>asterids</taxon>
        <taxon>lamiids</taxon>
        <taxon>Solanales</taxon>
        <taxon>Solanaceae</taxon>
        <taxon>Solanoideae</taxon>
        <taxon>Solaneae</taxon>
        <taxon>Solanum</taxon>
        <taxon>Solanum subgen. Lycopersicon</taxon>
    </lineage>
</organism>
<dbReference type="PANTHER" id="PTHR11439">
    <property type="entry name" value="GAG-POL-RELATED RETROTRANSPOSON"/>
    <property type="match status" value="1"/>
</dbReference>
<evidence type="ECO:0000313" key="2">
    <source>
        <dbReference type="RefSeq" id="XP_027767958.1"/>
    </source>
</evidence>
<dbReference type="PANTHER" id="PTHR11439:SF467">
    <property type="entry name" value="INTEGRASE CATALYTIC DOMAIN-CONTAINING PROTEIN"/>
    <property type="match status" value="1"/>
</dbReference>
<evidence type="ECO:0000313" key="1">
    <source>
        <dbReference type="Proteomes" id="UP000694930"/>
    </source>
</evidence>
<dbReference type="GeneID" id="114074298"/>
<proteinExistence type="predicted"/>
<name>A0ABM1UWU0_SOLPN</name>
<sequence>METLMLACKPTDTPMETNHKLGNSSREKIKDVDNYQLLVGKLIYLTHTRKDIAYDVSVVKQFMLNPTEDHMEAVYRILRYMKRIAGKQILFLKNEKQSSKTTQMKVRQEIS</sequence>
<protein>
    <submittedName>
        <fullName evidence="2">Uncharacterized protein LOC114074298</fullName>
    </submittedName>
</protein>
<gene>
    <name evidence="2" type="primary">LOC114074298</name>
</gene>
<keyword evidence="1" id="KW-1185">Reference proteome</keyword>
<dbReference type="RefSeq" id="XP_027767958.1">
    <property type="nucleotide sequence ID" value="XM_027912157.1"/>
</dbReference>